<feature type="compositionally biased region" description="Low complexity" evidence="1">
    <location>
        <begin position="183"/>
        <end position="193"/>
    </location>
</feature>
<feature type="region of interest" description="Disordered" evidence="1">
    <location>
        <begin position="458"/>
        <end position="485"/>
    </location>
</feature>
<feature type="region of interest" description="Disordered" evidence="1">
    <location>
        <begin position="1"/>
        <end position="224"/>
    </location>
</feature>
<comment type="caution">
    <text evidence="3">The sequence shown here is derived from an EMBL/GenBank/DDBJ whole genome shotgun (WGS) entry which is preliminary data.</text>
</comment>
<feature type="compositionally biased region" description="Polar residues" evidence="1">
    <location>
        <begin position="136"/>
        <end position="149"/>
    </location>
</feature>
<feature type="domain" description="Rab-GAP TBC" evidence="2">
    <location>
        <begin position="401"/>
        <end position="634"/>
    </location>
</feature>
<dbReference type="VEuPathDB" id="FungiDB:AJ78_07340"/>
<feature type="compositionally biased region" description="Low complexity" evidence="1">
    <location>
        <begin position="467"/>
        <end position="482"/>
    </location>
</feature>
<dbReference type="GO" id="GO:0031267">
    <property type="term" value="F:small GTPase binding"/>
    <property type="evidence" value="ECO:0007669"/>
    <property type="project" value="TreeGrafter"/>
</dbReference>
<dbReference type="Gene3D" id="1.10.8.270">
    <property type="entry name" value="putative rabgap domain of human tbc1 domain family member 14 like domains"/>
    <property type="match status" value="1"/>
</dbReference>
<protein>
    <recommendedName>
        <fullName evidence="2">Rab-GAP TBC domain-containing protein</fullName>
    </recommendedName>
</protein>
<dbReference type="InterPro" id="IPR050302">
    <property type="entry name" value="Rab_GAP_TBC_domain"/>
</dbReference>
<name>A0A1J9PVT5_9EURO</name>
<dbReference type="OrthoDB" id="44736at2759"/>
<keyword evidence="4" id="KW-1185">Reference proteome</keyword>
<accession>A0A1J9PVT5</accession>
<evidence type="ECO:0000313" key="3">
    <source>
        <dbReference type="EMBL" id="OJD11995.1"/>
    </source>
</evidence>
<dbReference type="SUPFAM" id="SSF47923">
    <property type="entry name" value="Ypt/Rab-GAP domain of gyp1p"/>
    <property type="match status" value="2"/>
</dbReference>
<gene>
    <name evidence="3" type="ORF">AJ78_07340</name>
</gene>
<dbReference type="AlphaFoldDB" id="A0A1J9PVT5"/>
<dbReference type="InterPro" id="IPR035969">
    <property type="entry name" value="Rab-GAP_TBC_sf"/>
</dbReference>
<proteinExistence type="predicted"/>
<evidence type="ECO:0000313" key="4">
    <source>
        <dbReference type="Proteomes" id="UP000182235"/>
    </source>
</evidence>
<dbReference type="GO" id="GO:0005096">
    <property type="term" value="F:GTPase activator activity"/>
    <property type="evidence" value="ECO:0007669"/>
    <property type="project" value="TreeGrafter"/>
</dbReference>
<dbReference type="PANTHER" id="PTHR47219:SF20">
    <property type="entry name" value="TBC1 DOMAIN FAMILY MEMBER 2B"/>
    <property type="match status" value="1"/>
</dbReference>
<sequence length="750" mass="84012">MVTQNGNSRYHPPDSRSDIRLPQYHRGAIPHPLTNVATSGPPEHGTPVSPYRPYQTSRPPTYQPTIPETSSTHPNMNHSPTTYESPVHHIAPPYQSPPYPVATEHDSQSSWLSRHETERRRTAPQNRNPRKGLKPTASTSNIRPRQQSPFRLDQLPSASSPVQPRFVPQYHPPELHIESEVRSSSQSQLTASSVEPNSGTERSSILTKNSSLSDLSPDPCEVDGGLSVEDAISLYLNGFTDDPPETAIESPKAAPPMTETLMNEASMIESQVSDHQRRVELQEAMNNDMVHQAVSTAAERKPNDSSLHHKPIKLVIPPALPGMVPPPRSPATPLRDQYGFQNTSNYISPSGYDAWIRSYSAYQKTRTQKWEELLTEYGLPRDNPATFPPKSTKVKRYVRKGIPPEYRGAAWFYYAGGYDRYHRFRGRYQQLVEHTINGPSNDDKEHIERDLHRTFPDNIHFKPDPVPDSGAGSSPDGGSSNPKYLPKAPEAEIIQSLRRVLYAFAAHNPKIGYTQSLNFIAGMLLLFLPEEKAFWMLDIITSSYLPGTHEISLEGANIDLWILMVVLKDTMPAIYTKVASITPTTPKSKPPPINARTRLPDITLGLTSWLMSLFIGSLPLETTLRVWDVFFYEGSRTFFRVALAIFKSSEKEILDLSDPMEIFQAVQSAPKKLLDASALADECFTRRFRLSQARVEELRATRRAAIREEKDRLSMLAGRGNAHSGSNGASIARATTPLPAAWRNLKHTFK</sequence>
<feature type="compositionally biased region" description="Basic and acidic residues" evidence="1">
    <location>
        <begin position="103"/>
        <end position="121"/>
    </location>
</feature>
<feature type="compositionally biased region" description="Polar residues" evidence="1">
    <location>
        <begin position="54"/>
        <end position="84"/>
    </location>
</feature>
<dbReference type="EMBL" id="LGRN01000461">
    <property type="protein sequence ID" value="OJD11995.1"/>
    <property type="molecule type" value="Genomic_DNA"/>
</dbReference>
<dbReference type="PROSITE" id="PS50086">
    <property type="entry name" value="TBC_RABGAP"/>
    <property type="match status" value="1"/>
</dbReference>
<dbReference type="Gene3D" id="1.10.10.750">
    <property type="entry name" value="Ypt/Rab-GAP domain of gyp1p, domain 1"/>
    <property type="match status" value="1"/>
</dbReference>
<evidence type="ECO:0000256" key="1">
    <source>
        <dbReference type="SAM" id="MobiDB-lite"/>
    </source>
</evidence>
<feature type="compositionally biased region" description="Polar residues" evidence="1">
    <location>
        <begin position="194"/>
        <end position="214"/>
    </location>
</feature>
<dbReference type="SMART" id="SM00164">
    <property type="entry name" value="TBC"/>
    <property type="match status" value="1"/>
</dbReference>
<reference evidence="3 4" key="1">
    <citation type="submission" date="2015-07" db="EMBL/GenBank/DDBJ databases">
        <title>Emmonsia species relationships and genome sequence.</title>
        <authorList>
            <consortium name="The Broad Institute Genomics Platform"/>
            <person name="Cuomo C.A."/>
            <person name="Munoz J.F."/>
            <person name="Imamovic A."/>
            <person name="Priest M.E."/>
            <person name="Young S."/>
            <person name="Clay O.K."/>
            <person name="McEwen J.G."/>
        </authorList>
    </citation>
    <scope>NUCLEOTIDE SEQUENCE [LARGE SCALE GENOMIC DNA]</scope>
    <source>
        <strain evidence="3 4">UAMH 9510</strain>
    </source>
</reference>
<dbReference type="Gene3D" id="1.10.472.80">
    <property type="entry name" value="Ypt/Rab-GAP domain of gyp1p, domain 3"/>
    <property type="match status" value="1"/>
</dbReference>
<evidence type="ECO:0000259" key="2">
    <source>
        <dbReference type="PROSITE" id="PS50086"/>
    </source>
</evidence>
<dbReference type="Proteomes" id="UP000182235">
    <property type="component" value="Unassembled WGS sequence"/>
</dbReference>
<organism evidence="3 4">
    <name type="scientific">Emergomyces pasteurianus Ep9510</name>
    <dbReference type="NCBI Taxonomy" id="1447872"/>
    <lineage>
        <taxon>Eukaryota</taxon>
        <taxon>Fungi</taxon>
        <taxon>Dikarya</taxon>
        <taxon>Ascomycota</taxon>
        <taxon>Pezizomycotina</taxon>
        <taxon>Eurotiomycetes</taxon>
        <taxon>Eurotiomycetidae</taxon>
        <taxon>Onygenales</taxon>
        <taxon>Ajellomycetaceae</taxon>
        <taxon>Emergomyces</taxon>
    </lineage>
</organism>
<dbReference type="PANTHER" id="PTHR47219">
    <property type="entry name" value="RAB GTPASE-ACTIVATING PROTEIN 1-LIKE"/>
    <property type="match status" value="1"/>
</dbReference>
<dbReference type="Pfam" id="PF00566">
    <property type="entry name" value="RabGAP-TBC"/>
    <property type="match status" value="1"/>
</dbReference>
<dbReference type="STRING" id="1447872.A0A1J9PVT5"/>
<dbReference type="InterPro" id="IPR000195">
    <property type="entry name" value="Rab-GAP-TBC_dom"/>
</dbReference>